<keyword evidence="1" id="KW-0808">Transferase</keyword>
<accession>A0A431U7C7</accession>
<evidence type="ECO:0000313" key="2">
    <source>
        <dbReference type="Proteomes" id="UP000282184"/>
    </source>
</evidence>
<dbReference type="PANTHER" id="PTHR36529">
    <property type="entry name" value="SLL1095 PROTEIN"/>
    <property type="match status" value="1"/>
</dbReference>
<gene>
    <name evidence="1" type="ORF">EJV47_05100</name>
</gene>
<evidence type="ECO:0000313" key="1">
    <source>
        <dbReference type="EMBL" id="RTQ52393.1"/>
    </source>
</evidence>
<keyword evidence="2" id="KW-1185">Reference proteome</keyword>
<dbReference type="RefSeq" id="WP_126692048.1">
    <property type="nucleotide sequence ID" value="NZ_RXOF01000002.1"/>
</dbReference>
<dbReference type="InterPro" id="IPR029044">
    <property type="entry name" value="Nucleotide-diphossugar_trans"/>
</dbReference>
<dbReference type="GO" id="GO:0016740">
    <property type="term" value="F:transferase activity"/>
    <property type="evidence" value="ECO:0007669"/>
    <property type="project" value="UniProtKB-KW"/>
</dbReference>
<dbReference type="PANTHER" id="PTHR36529:SF1">
    <property type="entry name" value="GLYCOSYLTRANSFERASE"/>
    <property type="match status" value="1"/>
</dbReference>
<comment type="caution">
    <text evidence="1">The sequence shown here is derived from an EMBL/GenBank/DDBJ whole genome shotgun (WGS) entry which is preliminary data.</text>
</comment>
<organism evidence="1 2">
    <name type="scientific">Hymenobacter gummosus</name>
    <dbReference type="NCBI Taxonomy" id="1776032"/>
    <lineage>
        <taxon>Bacteria</taxon>
        <taxon>Pseudomonadati</taxon>
        <taxon>Bacteroidota</taxon>
        <taxon>Cytophagia</taxon>
        <taxon>Cytophagales</taxon>
        <taxon>Hymenobacteraceae</taxon>
        <taxon>Hymenobacter</taxon>
    </lineage>
</organism>
<dbReference type="InterPro" id="IPR018641">
    <property type="entry name" value="Trfase_1_rSAM/seldom-assoc"/>
</dbReference>
<name>A0A431U7C7_9BACT</name>
<protein>
    <submittedName>
        <fullName evidence="1">Glycosyltransferase</fullName>
    </submittedName>
</protein>
<dbReference type="Gene3D" id="3.90.550.10">
    <property type="entry name" value="Spore Coat Polysaccharide Biosynthesis Protein SpsA, Chain A"/>
    <property type="match status" value="1"/>
</dbReference>
<sequence>MTEHLLIFARYPELGKVKTRLAAGLGAAAALEAYEQLLAHTEAAVAPLAAARTLWLAAVPPAGAAPLWPGTAQQLQPTAADLGQRIAHAFDAAFASGARRVVIIGTDCPGLSTAILEAAFRALHEHDVVLGPAADGGYYLLGLQQPQPTLFAGLQWSTDSVLRDTLALAARQGLTVAQLPTLRDVDTAEDWQHWQGQRGE</sequence>
<proteinExistence type="predicted"/>
<dbReference type="SUPFAM" id="SSF53448">
    <property type="entry name" value="Nucleotide-diphospho-sugar transferases"/>
    <property type="match status" value="1"/>
</dbReference>
<dbReference type="NCBIfam" id="TIGR04282">
    <property type="entry name" value="glyco_like_cofC"/>
    <property type="match status" value="1"/>
</dbReference>
<dbReference type="Proteomes" id="UP000282184">
    <property type="component" value="Unassembled WGS sequence"/>
</dbReference>
<dbReference type="AlphaFoldDB" id="A0A431U7C7"/>
<dbReference type="EMBL" id="RXOF01000002">
    <property type="protein sequence ID" value="RTQ52393.1"/>
    <property type="molecule type" value="Genomic_DNA"/>
</dbReference>
<dbReference type="OrthoDB" id="9798250at2"/>
<reference evidence="1 2" key="1">
    <citation type="submission" date="2018-12" db="EMBL/GenBank/DDBJ databases">
        <title>Hymenobacter gummosus sp. nov., isolated from a spring.</title>
        <authorList>
            <person name="Nie L."/>
        </authorList>
    </citation>
    <scope>NUCLEOTIDE SEQUENCE [LARGE SCALE GENOMIC DNA]</scope>
    <source>
        <strain evidence="1 2">KCTC 52166</strain>
    </source>
</reference>
<dbReference type="Pfam" id="PF09837">
    <property type="entry name" value="DUF2064"/>
    <property type="match status" value="1"/>
</dbReference>